<dbReference type="InterPro" id="IPR018565">
    <property type="entry name" value="Nkp2/Cnl2"/>
</dbReference>
<dbReference type="PANTHER" id="PTHR28064:SF1">
    <property type="entry name" value="INNER KINETOCHORE SUBUNIT NKP2"/>
    <property type="match status" value="1"/>
</dbReference>
<dbReference type="AlphaFoldDB" id="A0A6A6J3G8"/>
<keyword evidence="3" id="KW-1185">Reference proteome</keyword>
<feature type="coiled-coil region" evidence="1">
    <location>
        <begin position="119"/>
        <end position="146"/>
    </location>
</feature>
<dbReference type="GO" id="GO:0007059">
    <property type="term" value="P:chromosome segregation"/>
    <property type="evidence" value="ECO:0007669"/>
    <property type="project" value="TreeGrafter"/>
</dbReference>
<dbReference type="RefSeq" id="XP_033691901.1">
    <property type="nucleotide sequence ID" value="XM_033823024.1"/>
</dbReference>
<proteinExistence type="predicted"/>
<dbReference type="PANTHER" id="PTHR28064">
    <property type="entry name" value="INNER KINETOCHORE SUBUNIT NKP2"/>
    <property type="match status" value="1"/>
</dbReference>
<dbReference type="GeneID" id="54576354"/>
<keyword evidence="1" id="KW-0175">Coiled coil</keyword>
<evidence type="ECO:0000313" key="2">
    <source>
        <dbReference type="EMBL" id="KAF2256897.1"/>
    </source>
</evidence>
<organism evidence="2 3">
    <name type="scientific">Trematosphaeria pertusa</name>
    <dbReference type="NCBI Taxonomy" id="390896"/>
    <lineage>
        <taxon>Eukaryota</taxon>
        <taxon>Fungi</taxon>
        <taxon>Dikarya</taxon>
        <taxon>Ascomycota</taxon>
        <taxon>Pezizomycotina</taxon>
        <taxon>Dothideomycetes</taxon>
        <taxon>Pleosporomycetidae</taxon>
        <taxon>Pleosporales</taxon>
        <taxon>Massarineae</taxon>
        <taxon>Trematosphaeriaceae</taxon>
        <taxon>Trematosphaeria</taxon>
    </lineage>
</organism>
<reference evidence="2" key="1">
    <citation type="journal article" date="2020" name="Stud. Mycol.">
        <title>101 Dothideomycetes genomes: a test case for predicting lifestyles and emergence of pathogens.</title>
        <authorList>
            <person name="Haridas S."/>
            <person name="Albert R."/>
            <person name="Binder M."/>
            <person name="Bloem J."/>
            <person name="Labutti K."/>
            <person name="Salamov A."/>
            <person name="Andreopoulos B."/>
            <person name="Baker S."/>
            <person name="Barry K."/>
            <person name="Bills G."/>
            <person name="Bluhm B."/>
            <person name="Cannon C."/>
            <person name="Castanera R."/>
            <person name="Culley D."/>
            <person name="Daum C."/>
            <person name="Ezra D."/>
            <person name="Gonzalez J."/>
            <person name="Henrissat B."/>
            <person name="Kuo A."/>
            <person name="Liang C."/>
            <person name="Lipzen A."/>
            <person name="Lutzoni F."/>
            <person name="Magnuson J."/>
            <person name="Mondo S."/>
            <person name="Nolan M."/>
            <person name="Ohm R."/>
            <person name="Pangilinan J."/>
            <person name="Park H.-J."/>
            <person name="Ramirez L."/>
            <person name="Alfaro M."/>
            <person name="Sun H."/>
            <person name="Tritt A."/>
            <person name="Yoshinaga Y."/>
            <person name="Zwiers L.-H."/>
            <person name="Turgeon B."/>
            <person name="Goodwin S."/>
            <person name="Spatafora J."/>
            <person name="Crous P."/>
            <person name="Grigoriev I."/>
        </authorList>
    </citation>
    <scope>NUCLEOTIDE SEQUENCE</scope>
    <source>
        <strain evidence="2">CBS 122368</strain>
    </source>
</reference>
<dbReference type="EMBL" id="ML987189">
    <property type="protein sequence ID" value="KAF2256897.1"/>
    <property type="molecule type" value="Genomic_DNA"/>
</dbReference>
<sequence>MPSYEAKLLTDFLIAPASLRDFMTLRQFTDIFPKGHRSNPAIKELYRELYTLRERDIEAVRQDIADEVKRSKRLKREYARERRQMDDANVAGLNPIALQMEEELSSDRRKKPHTIQTVHPSIEEACESLKAQITEMEEQSHNTLAEIQEVIGALSDLRHGWFAQTASGEDIGEEVLATLKRLEAVCLDPAS</sequence>
<evidence type="ECO:0000313" key="3">
    <source>
        <dbReference type="Proteomes" id="UP000800094"/>
    </source>
</evidence>
<dbReference type="OrthoDB" id="2311687at2759"/>
<feature type="coiled-coil region" evidence="1">
    <location>
        <begin position="57"/>
        <end position="91"/>
    </location>
</feature>
<dbReference type="Proteomes" id="UP000800094">
    <property type="component" value="Unassembled WGS sequence"/>
</dbReference>
<name>A0A6A6J3G8_9PLEO</name>
<evidence type="ECO:0008006" key="4">
    <source>
        <dbReference type="Google" id="ProtNLM"/>
    </source>
</evidence>
<dbReference type="GO" id="GO:0031511">
    <property type="term" value="C:Mis6-Sim4 complex"/>
    <property type="evidence" value="ECO:0007669"/>
    <property type="project" value="TreeGrafter"/>
</dbReference>
<evidence type="ECO:0000256" key="1">
    <source>
        <dbReference type="SAM" id="Coils"/>
    </source>
</evidence>
<accession>A0A6A6J3G8</accession>
<dbReference type="Pfam" id="PF09447">
    <property type="entry name" value="Cnl2_NKP2"/>
    <property type="match status" value="1"/>
</dbReference>
<protein>
    <recommendedName>
        <fullName evidence="4">Cnl2/NKP2 family protein-domain-containing protein</fullName>
    </recommendedName>
</protein>
<gene>
    <name evidence="2" type="ORF">BU26DRAFT_413576</name>
</gene>